<keyword evidence="2" id="KW-0808">Transferase</keyword>
<dbReference type="InterPro" id="IPR016181">
    <property type="entry name" value="Acyl_CoA_acyltransferase"/>
</dbReference>
<keyword evidence="3" id="KW-1185">Reference proteome</keyword>
<dbReference type="AlphaFoldDB" id="A0A7K1Y097"/>
<name>A0A7K1Y097_9SPHI</name>
<feature type="domain" description="N-acetyltransferase" evidence="1">
    <location>
        <begin position="4"/>
        <end position="168"/>
    </location>
</feature>
<dbReference type="Proteomes" id="UP000451233">
    <property type="component" value="Unassembled WGS sequence"/>
</dbReference>
<reference evidence="2 3" key="1">
    <citation type="submission" date="2019-11" db="EMBL/GenBank/DDBJ databases">
        <title>Pedobacter sp. HMF7056 Genome sequencing and assembly.</title>
        <authorList>
            <person name="Kang H."/>
            <person name="Kim H."/>
            <person name="Joh K."/>
        </authorList>
    </citation>
    <scope>NUCLEOTIDE SEQUENCE [LARGE SCALE GENOMIC DNA]</scope>
    <source>
        <strain evidence="2 3">HMF7056</strain>
    </source>
</reference>
<sequence length="181" mass="21074">MNQIKFRPLRMEDAWFINNLRQQEDVERMIGGVIRPVSYERDLKWVEDLIMKDHQHMIYFAITPGSSDDIIGYTSISEIDYRNGTCFWSGIKVDPGQAGRGVGTEVALKVLKYVFEELRMVRCKAECLENHQAALNMMLKVGYRQEGLMRKTVYKNGAHNNQWLLSVISSEYEEIRSKFSL</sequence>
<dbReference type="EMBL" id="WVHS01000003">
    <property type="protein sequence ID" value="MXV16694.1"/>
    <property type="molecule type" value="Genomic_DNA"/>
</dbReference>
<evidence type="ECO:0000313" key="2">
    <source>
        <dbReference type="EMBL" id="MXV16694.1"/>
    </source>
</evidence>
<evidence type="ECO:0000259" key="1">
    <source>
        <dbReference type="PROSITE" id="PS51186"/>
    </source>
</evidence>
<dbReference type="RefSeq" id="WP_160907671.1">
    <property type="nucleotide sequence ID" value="NZ_WVHS01000003.1"/>
</dbReference>
<organism evidence="2 3">
    <name type="scientific">Hufsiella ginkgonis</name>
    <dbReference type="NCBI Taxonomy" id="2695274"/>
    <lineage>
        <taxon>Bacteria</taxon>
        <taxon>Pseudomonadati</taxon>
        <taxon>Bacteroidota</taxon>
        <taxon>Sphingobacteriia</taxon>
        <taxon>Sphingobacteriales</taxon>
        <taxon>Sphingobacteriaceae</taxon>
        <taxon>Hufsiella</taxon>
    </lineage>
</organism>
<dbReference type="PROSITE" id="PS51186">
    <property type="entry name" value="GNAT"/>
    <property type="match status" value="1"/>
</dbReference>
<proteinExistence type="predicted"/>
<dbReference type="PANTHER" id="PTHR43415:SF3">
    <property type="entry name" value="GNAT-FAMILY ACETYLTRANSFERASE"/>
    <property type="match status" value="1"/>
</dbReference>
<comment type="caution">
    <text evidence="2">The sequence shown here is derived from an EMBL/GenBank/DDBJ whole genome shotgun (WGS) entry which is preliminary data.</text>
</comment>
<accession>A0A7K1Y097</accession>
<evidence type="ECO:0000313" key="3">
    <source>
        <dbReference type="Proteomes" id="UP000451233"/>
    </source>
</evidence>
<protein>
    <submittedName>
        <fullName evidence="2">GNAT family N-acetyltransferase</fullName>
    </submittedName>
</protein>
<dbReference type="Gene3D" id="3.40.630.30">
    <property type="match status" value="1"/>
</dbReference>
<dbReference type="Pfam" id="PF13302">
    <property type="entry name" value="Acetyltransf_3"/>
    <property type="match status" value="1"/>
</dbReference>
<dbReference type="GO" id="GO:0016747">
    <property type="term" value="F:acyltransferase activity, transferring groups other than amino-acyl groups"/>
    <property type="evidence" value="ECO:0007669"/>
    <property type="project" value="InterPro"/>
</dbReference>
<dbReference type="InterPro" id="IPR000182">
    <property type="entry name" value="GNAT_dom"/>
</dbReference>
<dbReference type="SUPFAM" id="SSF55729">
    <property type="entry name" value="Acyl-CoA N-acyltransferases (Nat)"/>
    <property type="match status" value="1"/>
</dbReference>
<gene>
    <name evidence="2" type="ORF">GS398_15440</name>
</gene>
<dbReference type="PANTHER" id="PTHR43415">
    <property type="entry name" value="SPERMIDINE N(1)-ACETYLTRANSFERASE"/>
    <property type="match status" value="1"/>
</dbReference>